<gene>
    <name evidence="6" type="ordered locus">CLDAP_36110</name>
</gene>
<dbReference type="AlphaFoldDB" id="I0I8R3"/>
<feature type="compositionally biased region" description="Low complexity" evidence="3">
    <location>
        <begin position="981"/>
        <end position="1002"/>
    </location>
</feature>
<accession>I0I8R3</accession>
<evidence type="ECO:0000313" key="6">
    <source>
        <dbReference type="EMBL" id="BAM01651.1"/>
    </source>
</evidence>
<feature type="compositionally biased region" description="Pro residues" evidence="3">
    <location>
        <begin position="744"/>
        <end position="763"/>
    </location>
</feature>
<dbReference type="PATRIC" id="fig|926550.5.peg.3891"/>
<dbReference type="InterPro" id="IPR006558">
    <property type="entry name" value="LamG-like"/>
</dbReference>
<feature type="signal peptide" evidence="4">
    <location>
        <begin position="1"/>
        <end position="27"/>
    </location>
</feature>
<dbReference type="GO" id="GO:0004553">
    <property type="term" value="F:hydrolase activity, hydrolyzing O-glycosyl compounds"/>
    <property type="evidence" value="ECO:0007669"/>
    <property type="project" value="InterPro"/>
</dbReference>
<evidence type="ECO:0000256" key="2">
    <source>
        <dbReference type="ARBA" id="ARBA00023157"/>
    </source>
</evidence>
<sequence length="1235" mass="130618">MVKVAAVLALLAALAGLRMLPPSTAQAQQSGVIVHDVAADFSPTCATATNVTVSDALGGELRLAATLEDYFNGSQVDGSRWLIGSANTWYTAPVTVTNGTVTLDAMYLRSQMSFAATQPRFFETRALVRSDGGAVGPIDLGYYRALPPLDPNAPTATTAFRLFITRTDGTLYVAARDGVSPSPYYSVDLPTLNLTQYHLFRIEWDGTETRYFVNGVQQATTPGVATLDTYAFLYSQTPSTYGVSPLRVDWVRAGQYASNGSFVSCAQDAGQPVNWLTLSLNVDLPANTTVTAWTRTSNDGANWSEWAQTNGATITSPAGQFLQYRLDLATTNGLRSPEVRSVTLQNAPVGSPTNTPTPTDTPTNTPTSTPTNMPTSTPTSTPTNTPTSTPTNTPTPAIIPVGPGGLTQTTAGEFAAPCAIFNAVSVSDAAGGEVRLRATLEDYFNAPSIDTSRWLIGYANTWYTVPPVVSNGILTLDGSLLRSQINFQPYQPRFIEVRAQQRVNGGYAGWPDIGFYRDQPPLSYGSTFPADSALRIFVTRDTNTTYLRGRDGNETQPLIDIDIPTLDLTQYHVFRIEWDMTESRFYVNGVLQGTIPGTPTLNTWAFIYHQTPTTYGSSPMNVDWARVGQYPSAGSYTSCVFDAGVGTPWGTLAMDAVMPAGTGVNAFTRTSPDGVNWSEWAVVNGGVISSPAARYFQYRLDLTSSNVLQSPEVRQVSVQFSAPTPVPTNTSTPGPTPTATFTPTPLPPTATPTPTLTPTPTPTSAPGGNFALQFDGVNDFLSAGATVGGGPVTVEMWLRPAAANETGILILGGNDDSGWSFEMENGRIVFWVRTNQGWQSNTHPTVLQAGVWYHVAAIYGASSIRTFVNGQASTATAAGPTLTQGPLVQMGAFAGYPAFAGALDDVRISNVVRYTGNFAVPTAPHVIDANTVDLWRFDEGAGQIAADSAGAPNNATLGASNQADASDPVWVTGYPFPNMGPTATPTNTPTATNTPAPTNTPTLGPSPTPTNTATPTNTPTNTPVPPANSALSFDGINDFVSAPRSVNASRFTVEAWVRPANSNSYGIVLAEADDNNGWSLELDVNRPILWVATNAGWQGVLYPTALTVGQWAHVAAVYDNGTVRLFVNGVASAPATVGATLRISTNSLRMGGLTGYPFFAGALDDVRISSSARYTVNFTPPASLPAPDANTLAQWAFNEGSGQTIVDTSGNGRNGVLGASTAAGSDDPTWIAANR</sequence>
<dbReference type="InterPro" id="IPR001791">
    <property type="entry name" value="Laminin_G"/>
</dbReference>
<dbReference type="InterPro" id="IPR000757">
    <property type="entry name" value="Beta-glucanase-like"/>
</dbReference>
<feature type="region of interest" description="Disordered" evidence="3">
    <location>
        <begin position="722"/>
        <end position="767"/>
    </location>
</feature>
<name>I0I8R3_CALAS</name>
<feature type="domain" description="GH16" evidence="5">
    <location>
        <begin position="35"/>
        <end position="259"/>
    </location>
</feature>
<keyword evidence="7" id="KW-1185">Reference proteome</keyword>
<feature type="region of interest" description="Disordered" evidence="3">
    <location>
        <begin position="341"/>
        <end position="396"/>
    </location>
</feature>
<feature type="domain" description="GH16" evidence="5">
    <location>
        <begin position="388"/>
        <end position="633"/>
    </location>
</feature>
<dbReference type="SUPFAM" id="SSF49899">
    <property type="entry name" value="Concanavalin A-like lectins/glucanases"/>
    <property type="match status" value="4"/>
</dbReference>
<feature type="compositionally biased region" description="Low complexity" evidence="3">
    <location>
        <begin position="727"/>
        <end position="743"/>
    </location>
</feature>
<organism evidence="6 7">
    <name type="scientific">Caldilinea aerophila (strain DSM 14535 / JCM 11387 / NBRC 104270 / STL-6-O1)</name>
    <dbReference type="NCBI Taxonomy" id="926550"/>
    <lineage>
        <taxon>Bacteria</taxon>
        <taxon>Bacillati</taxon>
        <taxon>Chloroflexota</taxon>
        <taxon>Caldilineae</taxon>
        <taxon>Caldilineales</taxon>
        <taxon>Caldilineaceae</taxon>
        <taxon>Caldilinea</taxon>
    </lineage>
</organism>
<keyword evidence="2" id="KW-1015">Disulfide bond</keyword>
<dbReference type="HOGENOM" id="CLU_267244_0_0_0"/>
<dbReference type="PROSITE" id="PS51762">
    <property type="entry name" value="GH16_2"/>
    <property type="match status" value="2"/>
</dbReference>
<feature type="compositionally biased region" description="Low complexity" evidence="3">
    <location>
        <begin position="351"/>
        <end position="396"/>
    </location>
</feature>
<dbReference type="STRING" id="926550.CLDAP_36110"/>
<feature type="region of interest" description="Disordered" evidence="3">
    <location>
        <begin position="979"/>
        <end position="1029"/>
    </location>
</feature>
<evidence type="ECO:0000256" key="4">
    <source>
        <dbReference type="SAM" id="SignalP"/>
    </source>
</evidence>
<evidence type="ECO:0000313" key="7">
    <source>
        <dbReference type="Proteomes" id="UP000007880"/>
    </source>
</evidence>
<dbReference type="eggNOG" id="COG2152">
    <property type="taxonomic scope" value="Bacteria"/>
</dbReference>
<dbReference type="SMART" id="SM00560">
    <property type="entry name" value="LamGL"/>
    <property type="match status" value="2"/>
</dbReference>
<reference evidence="6 7" key="1">
    <citation type="submission" date="2012-02" db="EMBL/GenBank/DDBJ databases">
        <title>Complete genome sequence of Caldilinea aerophila DSM 14535 (= NBRC 102666).</title>
        <authorList>
            <person name="Oguchi A."/>
            <person name="Hosoyama A."/>
            <person name="Sekine M."/>
            <person name="Fukai R."/>
            <person name="Kato Y."/>
            <person name="Nakamura S."/>
            <person name="Hanada S."/>
            <person name="Yamazaki S."/>
            <person name="Fujita N."/>
        </authorList>
    </citation>
    <scope>NUCLEOTIDE SEQUENCE [LARGE SCALE GENOMIC DNA]</scope>
    <source>
        <strain evidence="7">DSM 14535 / JCM 11387 / NBRC 104270 / STL-6-O1</strain>
    </source>
</reference>
<dbReference type="eggNOG" id="COG0810">
    <property type="taxonomic scope" value="Bacteria"/>
</dbReference>
<dbReference type="PANTHER" id="PTHR42535:SF2">
    <property type="entry name" value="CHROMOSOME UNDETERMINED SCAFFOLD_146, WHOLE GENOME SHOTGUN SEQUENCE"/>
    <property type="match status" value="1"/>
</dbReference>
<evidence type="ECO:0000256" key="3">
    <source>
        <dbReference type="SAM" id="MobiDB-lite"/>
    </source>
</evidence>
<dbReference type="Proteomes" id="UP000007880">
    <property type="component" value="Chromosome"/>
</dbReference>
<feature type="chain" id="PRO_5003629555" description="GH16 domain-containing protein" evidence="4">
    <location>
        <begin position="28"/>
        <end position="1235"/>
    </location>
</feature>
<proteinExistence type="predicted"/>
<dbReference type="SMART" id="SM00282">
    <property type="entry name" value="LamG"/>
    <property type="match status" value="2"/>
</dbReference>
<protein>
    <recommendedName>
        <fullName evidence="5">GH16 domain-containing protein</fullName>
    </recommendedName>
</protein>
<evidence type="ECO:0000259" key="5">
    <source>
        <dbReference type="PROSITE" id="PS51762"/>
    </source>
</evidence>
<feature type="compositionally biased region" description="Low complexity" evidence="3">
    <location>
        <begin position="1009"/>
        <end position="1021"/>
    </location>
</feature>
<dbReference type="eggNOG" id="COG3291">
    <property type="taxonomic scope" value="Bacteria"/>
</dbReference>
<dbReference type="CDD" id="cd00413">
    <property type="entry name" value="Glyco_hydrolase_16"/>
    <property type="match status" value="1"/>
</dbReference>
<dbReference type="KEGG" id="cap:CLDAP_36110"/>
<dbReference type="Gene3D" id="2.60.120.200">
    <property type="match status" value="3"/>
</dbReference>
<dbReference type="GO" id="GO:0005975">
    <property type="term" value="P:carbohydrate metabolic process"/>
    <property type="evidence" value="ECO:0007669"/>
    <property type="project" value="InterPro"/>
</dbReference>
<dbReference type="Pfam" id="PF13385">
    <property type="entry name" value="Laminin_G_3"/>
    <property type="match status" value="2"/>
</dbReference>
<keyword evidence="1 4" id="KW-0732">Signal</keyword>
<evidence type="ECO:0000256" key="1">
    <source>
        <dbReference type="ARBA" id="ARBA00022729"/>
    </source>
</evidence>
<dbReference type="PANTHER" id="PTHR42535">
    <property type="entry name" value="OOKINETE PROTEIN, PUTATIVE-RELATED"/>
    <property type="match status" value="1"/>
</dbReference>
<dbReference type="EMBL" id="AP012337">
    <property type="protein sequence ID" value="BAM01651.1"/>
    <property type="molecule type" value="Genomic_DNA"/>
</dbReference>
<dbReference type="InterPro" id="IPR013320">
    <property type="entry name" value="ConA-like_dom_sf"/>
</dbReference>